<dbReference type="SUPFAM" id="SSF53850">
    <property type="entry name" value="Periplasmic binding protein-like II"/>
    <property type="match status" value="1"/>
</dbReference>
<keyword evidence="8" id="KW-1185">Reference proteome</keyword>
<evidence type="ECO:0000256" key="6">
    <source>
        <dbReference type="SAM" id="SignalP"/>
    </source>
</evidence>
<evidence type="ECO:0000313" key="7">
    <source>
        <dbReference type="EMBL" id="TPF76753.1"/>
    </source>
</evidence>
<dbReference type="NCBIfam" id="NF008022">
    <property type="entry name" value="PRK10752.1"/>
    <property type="match status" value="1"/>
</dbReference>
<dbReference type="PROSITE" id="PS00757">
    <property type="entry name" value="PROK_SULFATE_BIND_2"/>
    <property type="match status" value="1"/>
</dbReference>
<keyword evidence="5" id="KW-0574">Periplasm</keyword>
<comment type="similarity">
    <text evidence="2">Belongs to the prokaryotic sulfate-binding protein family.</text>
</comment>
<dbReference type="PANTHER" id="PTHR30368:SF1">
    <property type="entry name" value="THIOSULFATE-BINDING PROTEIN"/>
    <property type="match status" value="1"/>
</dbReference>
<dbReference type="Proteomes" id="UP000315388">
    <property type="component" value="Unassembled WGS sequence"/>
</dbReference>
<dbReference type="RefSeq" id="WP_140903965.1">
    <property type="nucleotide sequence ID" value="NZ_JBHTMD010000020.1"/>
</dbReference>
<dbReference type="InterPro" id="IPR005669">
    <property type="entry name" value="Thiosulph/SO4-bd"/>
</dbReference>
<keyword evidence="4 6" id="KW-0732">Signal</keyword>
<dbReference type="CDD" id="cd01005">
    <property type="entry name" value="PBP2_CysP"/>
    <property type="match status" value="1"/>
</dbReference>
<evidence type="ECO:0000256" key="3">
    <source>
        <dbReference type="ARBA" id="ARBA00022448"/>
    </source>
</evidence>
<dbReference type="GO" id="GO:0042597">
    <property type="term" value="C:periplasmic space"/>
    <property type="evidence" value="ECO:0007669"/>
    <property type="project" value="UniProtKB-SubCell"/>
</dbReference>
<gene>
    <name evidence="7" type="ORF">FHY56_04490</name>
</gene>
<organism evidence="7 8">
    <name type="scientific">Brucella gallinifaecis</name>
    <dbReference type="NCBI Taxonomy" id="215590"/>
    <lineage>
        <taxon>Bacteria</taxon>
        <taxon>Pseudomonadati</taxon>
        <taxon>Pseudomonadota</taxon>
        <taxon>Alphaproteobacteria</taxon>
        <taxon>Hyphomicrobiales</taxon>
        <taxon>Brucellaceae</taxon>
        <taxon>Brucella/Ochrobactrum group</taxon>
        <taxon>Brucella</taxon>
    </lineage>
</organism>
<dbReference type="GO" id="GO:0140104">
    <property type="term" value="F:molecular carrier activity"/>
    <property type="evidence" value="ECO:0007669"/>
    <property type="project" value="InterPro"/>
</dbReference>
<comment type="subcellular location">
    <subcellularLocation>
        <location evidence="1">Periplasm</location>
    </subcellularLocation>
</comment>
<dbReference type="NCBIfam" id="TIGR00971">
    <property type="entry name" value="3a0106s03"/>
    <property type="match status" value="1"/>
</dbReference>
<accession>A0A502BUU1</accession>
<reference evidence="7 8" key="1">
    <citation type="journal article" date="2003" name="Int. J. Syst. Evol. Microbiol.">
        <title>Towards a standardized format for the description of a novel species (of an established genus): Ochrobactrum gallinifaecis sp. nov.</title>
        <authorList>
            <person name="Kampfer P."/>
            <person name="Buczolits S."/>
            <person name="Albrecht A."/>
            <person name="Busse H.J."/>
            <person name="Stackebrandt E."/>
        </authorList>
    </citation>
    <scope>NUCLEOTIDE SEQUENCE [LARGE SCALE GENOMIC DNA]</scope>
    <source>
        <strain evidence="7 8">ISO 196</strain>
    </source>
</reference>
<evidence type="ECO:0000256" key="1">
    <source>
        <dbReference type="ARBA" id="ARBA00004418"/>
    </source>
</evidence>
<feature type="chain" id="PRO_5021423138" evidence="6">
    <location>
        <begin position="22"/>
        <end position="334"/>
    </location>
</feature>
<dbReference type="GO" id="GO:1901681">
    <property type="term" value="F:sulfur compound binding"/>
    <property type="evidence" value="ECO:0007669"/>
    <property type="project" value="InterPro"/>
</dbReference>
<dbReference type="PANTHER" id="PTHR30368">
    <property type="entry name" value="SULFATE-BINDING PROTEIN"/>
    <property type="match status" value="1"/>
</dbReference>
<evidence type="ECO:0000313" key="8">
    <source>
        <dbReference type="Proteomes" id="UP000315388"/>
    </source>
</evidence>
<dbReference type="GO" id="GO:1902358">
    <property type="term" value="P:sulfate transmembrane transport"/>
    <property type="evidence" value="ECO:0007669"/>
    <property type="project" value="InterPro"/>
</dbReference>
<dbReference type="EMBL" id="VEWJ01000002">
    <property type="protein sequence ID" value="TPF76753.1"/>
    <property type="molecule type" value="Genomic_DNA"/>
</dbReference>
<feature type="signal peptide" evidence="6">
    <location>
        <begin position="1"/>
        <end position="21"/>
    </location>
</feature>
<dbReference type="OrthoDB" id="9802127at2"/>
<dbReference type="Pfam" id="PF13531">
    <property type="entry name" value="SBP_bac_11"/>
    <property type="match status" value="1"/>
</dbReference>
<dbReference type="InterPro" id="IPR034408">
    <property type="entry name" value="Sulphate/thiosulphate_BS"/>
</dbReference>
<protein>
    <submittedName>
        <fullName evidence="7">Sulfate ABC transporter substrate-binding protein</fullName>
    </submittedName>
</protein>
<sequence>MKKIILYAAMALGLGAVPVQAQQPTEILNVSYDIARELYEQVNKAFVADWKAKTGEDLTVNQSHAGSSKQARSILEGLEADVVTFNQVTDVQVLHDKGDLIPADWQKRLPNNSSPYYSFPAFLVREGNPKGIKNWDDLAREDVKVIFPNPKTSGNARYTYLAATAYANEAFDGDQDKVHEFIGKIFKNVPVFDTGGRGATTTFAERGIGDVLVTFEAETRGTEKVLGADKYDVVVPEVSLLAEFPVTVVDKVVDKRGSRKIAEAYLEYLYSPEGQEIVAQNFNRVHDKDVIAKHKDIYPDVRLVTVEDAFGGWEKVQKEHFAEGGVLDKLFTAK</sequence>
<proteinExistence type="inferred from homology"/>
<evidence type="ECO:0000256" key="2">
    <source>
        <dbReference type="ARBA" id="ARBA00006099"/>
    </source>
</evidence>
<name>A0A502BUU1_9HYPH</name>
<evidence type="ECO:0000256" key="5">
    <source>
        <dbReference type="ARBA" id="ARBA00022764"/>
    </source>
</evidence>
<comment type="caution">
    <text evidence="7">The sequence shown here is derived from an EMBL/GenBank/DDBJ whole genome shotgun (WGS) entry which is preliminary data.</text>
</comment>
<dbReference type="Gene3D" id="3.40.190.10">
    <property type="entry name" value="Periplasmic binding protein-like II"/>
    <property type="match status" value="2"/>
</dbReference>
<evidence type="ECO:0000256" key="4">
    <source>
        <dbReference type="ARBA" id="ARBA00022729"/>
    </source>
</evidence>
<keyword evidence="3" id="KW-0813">Transport</keyword>
<dbReference type="NCBIfam" id="NF008106">
    <property type="entry name" value="PRK10852.1"/>
    <property type="match status" value="1"/>
</dbReference>
<dbReference type="AlphaFoldDB" id="A0A502BUU1"/>